<evidence type="ECO:0000313" key="8">
    <source>
        <dbReference type="EMBL" id="EWM27075.1"/>
    </source>
</evidence>
<dbReference type="GO" id="GO:0006412">
    <property type="term" value="P:translation"/>
    <property type="evidence" value="ECO:0007669"/>
    <property type="project" value="InterPro"/>
</dbReference>
<comment type="caution">
    <text evidence="8">The sequence shown here is derived from an EMBL/GenBank/DDBJ whole genome shotgun (WGS) entry which is preliminary data.</text>
</comment>
<reference evidence="8 9" key="1">
    <citation type="journal article" date="2014" name="Mol. Plant">
        <title>Chromosome Scale Genome Assembly and Transcriptome Profiling of Nannochloropsis gaditana in Nitrogen Depletion.</title>
        <authorList>
            <person name="Corteggiani Carpinelli E."/>
            <person name="Telatin A."/>
            <person name="Vitulo N."/>
            <person name="Forcato C."/>
            <person name="D'Angelo M."/>
            <person name="Schiavon R."/>
            <person name="Vezzi A."/>
            <person name="Giacometti G.M."/>
            <person name="Morosinotto T."/>
            <person name="Valle G."/>
        </authorList>
    </citation>
    <scope>NUCLEOTIDE SEQUENCE [LARGE SCALE GENOMIC DNA]</scope>
    <source>
        <strain evidence="8 9">B-31</strain>
    </source>
</reference>
<dbReference type="GO" id="GO:0005840">
    <property type="term" value="C:ribosome"/>
    <property type="evidence" value="ECO:0007669"/>
    <property type="project" value="UniProtKB-KW"/>
</dbReference>
<dbReference type="InterPro" id="IPR012340">
    <property type="entry name" value="NA-bd_OB-fold"/>
</dbReference>
<keyword evidence="3" id="KW-0699">rRNA-binding</keyword>
<evidence type="ECO:0000256" key="7">
    <source>
        <dbReference type="ARBA" id="ARBA00035251"/>
    </source>
</evidence>
<organism evidence="8 9">
    <name type="scientific">Nannochloropsis gaditana</name>
    <dbReference type="NCBI Taxonomy" id="72520"/>
    <lineage>
        <taxon>Eukaryota</taxon>
        <taxon>Sar</taxon>
        <taxon>Stramenopiles</taxon>
        <taxon>Ochrophyta</taxon>
        <taxon>Eustigmatophyceae</taxon>
        <taxon>Eustigmatales</taxon>
        <taxon>Monodopsidaceae</taxon>
        <taxon>Nannochloropsis</taxon>
    </lineage>
</organism>
<dbReference type="CDD" id="cd00364">
    <property type="entry name" value="Ribosomal_uS17"/>
    <property type="match status" value="1"/>
</dbReference>
<evidence type="ECO:0000256" key="6">
    <source>
        <dbReference type="ARBA" id="ARBA00023274"/>
    </source>
</evidence>
<evidence type="ECO:0000256" key="4">
    <source>
        <dbReference type="ARBA" id="ARBA00022884"/>
    </source>
</evidence>
<evidence type="ECO:0000256" key="2">
    <source>
        <dbReference type="ARBA" id="ARBA00010254"/>
    </source>
</evidence>
<dbReference type="GO" id="GO:0003735">
    <property type="term" value="F:structural constituent of ribosome"/>
    <property type="evidence" value="ECO:0007669"/>
    <property type="project" value="InterPro"/>
</dbReference>
<dbReference type="PANTHER" id="PTHR10744:SF1">
    <property type="entry name" value="SMALL RIBOSOMAL SUBUNIT PROTEIN US17M"/>
    <property type="match status" value="1"/>
</dbReference>
<evidence type="ECO:0000313" key="9">
    <source>
        <dbReference type="Proteomes" id="UP000019335"/>
    </source>
</evidence>
<dbReference type="Gene3D" id="2.40.50.140">
    <property type="entry name" value="Nucleic acid-binding proteins"/>
    <property type="match status" value="1"/>
</dbReference>
<keyword evidence="9" id="KW-1185">Reference proteome</keyword>
<keyword evidence="5 8" id="KW-0689">Ribosomal protein</keyword>
<dbReference type="PANTHER" id="PTHR10744">
    <property type="entry name" value="40S RIBOSOMAL PROTEIN S11 FAMILY MEMBER"/>
    <property type="match status" value="1"/>
</dbReference>
<sequence length="195" mass="21738">MLGHAGLGLRRWVGNAVKFTTKPDAISFPPCRTLTCTSRSLAAFVSTFDGSSSLVFPDCNRASLRHHHHHGSPLMAFSRGFSTPRESPAADLDVPAESIQGEDEVLENPKPPRNSLVGVVISDKMDKSIVVKVSRLKLYLPYMVRKKAIKKIMAHDEENECGMGDTVRIKPSRPLSKRKRFVLHEVIRRNPKLTI</sequence>
<proteinExistence type="inferred from homology"/>
<dbReference type="GO" id="GO:0005739">
    <property type="term" value="C:mitochondrion"/>
    <property type="evidence" value="ECO:0007669"/>
    <property type="project" value="TreeGrafter"/>
</dbReference>
<name>W7TJ52_9STRA</name>
<dbReference type="AlphaFoldDB" id="W7TJ52"/>
<keyword evidence="6" id="KW-0687">Ribonucleoprotein</keyword>
<keyword evidence="4" id="KW-0694">RNA-binding</keyword>
<comment type="similarity">
    <text evidence="2">Belongs to the universal ribosomal protein uS17 family.</text>
</comment>
<gene>
    <name evidence="8" type="primary">rpsQ</name>
    <name evidence="8" type="ORF">Naga_100194g13</name>
</gene>
<dbReference type="Pfam" id="PF00366">
    <property type="entry name" value="Ribosomal_S17"/>
    <property type="match status" value="1"/>
</dbReference>
<dbReference type="HAMAP" id="MF_01345_B">
    <property type="entry name" value="Ribosomal_uS17_B"/>
    <property type="match status" value="1"/>
</dbReference>
<comment type="function">
    <text evidence="1">One of the primary rRNA binding proteins, it binds specifically to the 5'-end of 16S ribosomal RNA.</text>
</comment>
<dbReference type="InterPro" id="IPR019984">
    <property type="entry name" value="Ribosomal_uS17_bact/chlr"/>
</dbReference>
<evidence type="ECO:0000256" key="5">
    <source>
        <dbReference type="ARBA" id="ARBA00022980"/>
    </source>
</evidence>
<evidence type="ECO:0000256" key="3">
    <source>
        <dbReference type="ARBA" id="ARBA00022730"/>
    </source>
</evidence>
<dbReference type="SUPFAM" id="SSF50249">
    <property type="entry name" value="Nucleic acid-binding proteins"/>
    <property type="match status" value="1"/>
</dbReference>
<dbReference type="Proteomes" id="UP000019335">
    <property type="component" value="Chromosome 7"/>
</dbReference>
<protein>
    <recommendedName>
        <fullName evidence="7">Small ribosomal subunit protein uS17c</fullName>
    </recommendedName>
</protein>
<dbReference type="OrthoDB" id="274752at2759"/>
<dbReference type="InterPro" id="IPR000266">
    <property type="entry name" value="Ribosomal_uS17"/>
</dbReference>
<accession>W7TJ52</accession>
<evidence type="ECO:0000256" key="1">
    <source>
        <dbReference type="ARBA" id="ARBA00002932"/>
    </source>
</evidence>
<dbReference type="GO" id="GO:0019843">
    <property type="term" value="F:rRNA binding"/>
    <property type="evidence" value="ECO:0007669"/>
    <property type="project" value="UniProtKB-KW"/>
</dbReference>
<dbReference type="GO" id="GO:1990904">
    <property type="term" value="C:ribonucleoprotein complex"/>
    <property type="evidence" value="ECO:0007669"/>
    <property type="project" value="UniProtKB-KW"/>
</dbReference>
<dbReference type="NCBIfam" id="NF004123">
    <property type="entry name" value="PRK05610.1"/>
    <property type="match status" value="1"/>
</dbReference>
<dbReference type="EMBL" id="AZIL01000522">
    <property type="protein sequence ID" value="EWM27075.1"/>
    <property type="molecule type" value="Genomic_DNA"/>
</dbReference>